<organism evidence="2">
    <name type="scientific">Ignisphaera aggregans</name>
    <dbReference type="NCBI Taxonomy" id="334771"/>
    <lineage>
        <taxon>Archaea</taxon>
        <taxon>Thermoproteota</taxon>
        <taxon>Thermoprotei</taxon>
        <taxon>Desulfurococcales</taxon>
        <taxon>Desulfurococcaceae</taxon>
        <taxon>Ignisphaera</taxon>
    </lineage>
</organism>
<dbReference type="Pfam" id="PF07728">
    <property type="entry name" value="AAA_5"/>
    <property type="match status" value="1"/>
</dbReference>
<dbReference type="SMART" id="SM00382">
    <property type="entry name" value="AAA"/>
    <property type="match status" value="1"/>
</dbReference>
<comment type="caution">
    <text evidence="2">The sequence shown here is derived from an EMBL/GenBank/DDBJ whole genome shotgun (WGS) entry which is preliminary data.</text>
</comment>
<dbReference type="InterPro" id="IPR011704">
    <property type="entry name" value="ATPase_dyneun-rel_AAA"/>
</dbReference>
<dbReference type="AlphaFoldDB" id="A0A7J2TA01"/>
<dbReference type="GO" id="GO:0005524">
    <property type="term" value="F:ATP binding"/>
    <property type="evidence" value="ECO:0007669"/>
    <property type="project" value="InterPro"/>
</dbReference>
<accession>A0A7J2TA01</accession>
<feature type="domain" description="AAA+ ATPase" evidence="1">
    <location>
        <begin position="295"/>
        <end position="489"/>
    </location>
</feature>
<dbReference type="GO" id="GO:0016887">
    <property type="term" value="F:ATP hydrolysis activity"/>
    <property type="evidence" value="ECO:0007669"/>
    <property type="project" value="InterPro"/>
</dbReference>
<dbReference type="InterPro" id="IPR027417">
    <property type="entry name" value="P-loop_NTPase"/>
</dbReference>
<gene>
    <name evidence="2" type="ORF">ENP99_04465</name>
</gene>
<name>A0A7J2TA01_9CREN</name>
<dbReference type="Gene3D" id="3.40.50.300">
    <property type="entry name" value="P-loop containing nucleotide triphosphate hydrolases"/>
    <property type="match status" value="1"/>
</dbReference>
<dbReference type="InterPro" id="IPR003593">
    <property type="entry name" value="AAA+_ATPase"/>
</dbReference>
<dbReference type="SUPFAM" id="SSF52540">
    <property type="entry name" value="P-loop containing nucleoside triphosphate hydrolases"/>
    <property type="match status" value="1"/>
</dbReference>
<sequence>MVYLDNYVKPLLDSMLKDFIKQKSLDSLRKCSQNLQKCGDIDIFVSAGSKEHWRDSLEFALSNGGFMIWGRRVEDKEKWIQEITTEGIKGMEKSLFTSYLTSSAKLGKSPGFILGPITINVFYCSDVGLIGAGIVTTIIIDSINPFWTEEKKETDNKKSPVVIFPFRWLAKIFWLHSSVRANPINPDLWRGIEPPKGIVIRGGLQPVKDLNLRHALVKTSIDEIEKGIDETLKLFEGRVEVKEVKPEAIQQPVPVEKCVLDVSPAELAKVRTSVLQEFAVEPDIIDFLLSVLVYGCKNVLLIGRPGTGKTSIARFIAEMLGFEPVVVTANAHWSRVDVIGGPMLIGTGSVTWRPGVLLEAIARHVEAKKRGKRGAWLIIDEINRADVDKAFGEFFTIFSGPEPREWIIPLYIVDEWSKYSSMNRDDVYRDMLEKVKTSLKKSDTGYYIPPDFRVIGTMNYVDVANLFAIGEAFTRRFVRIVIDYPGDIDKELKVLLNRIGRSSEFVDAIKVIDDDLLNVIKSITNELRKIRRLAFGPAYLLNALYTFLAHVRLKLTTGMPIESVKKEVRRILRYAIESSLSITPLWDDELRQEVKKVLDNVLGS</sequence>
<protein>
    <submittedName>
        <fullName evidence="2">AAA family ATPase</fullName>
    </submittedName>
</protein>
<evidence type="ECO:0000313" key="2">
    <source>
        <dbReference type="EMBL" id="HEH31345.1"/>
    </source>
</evidence>
<proteinExistence type="predicted"/>
<dbReference type="PANTHER" id="PTHR37291:SF1">
    <property type="entry name" value="TYPE IV METHYL-DIRECTED RESTRICTION ENZYME ECOKMCRB SUBUNIT"/>
    <property type="match status" value="1"/>
</dbReference>
<reference evidence="2" key="1">
    <citation type="journal article" date="2020" name="mSystems">
        <title>Genome- and Community-Level Interaction Insights into Carbon Utilization and Element Cycling Functions of Hydrothermarchaeota in Hydrothermal Sediment.</title>
        <authorList>
            <person name="Zhou Z."/>
            <person name="Liu Y."/>
            <person name="Xu W."/>
            <person name="Pan J."/>
            <person name="Luo Z.H."/>
            <person name="Li M."/>
        </authorList>
    </citation>
    <scope>NUCLEOTIDE SEQUENCE [LARGE SCALE GENOMIC DNA]</scope>
    <source>
        <strain evidence="2">SpSt-27</strain>
    </source>
</reference>
<dbReference type="PANTHER" id="PTHR37291">
    <property type="entry name" value="5-METHYLCYTOSINE-SPECIFIC RESTRICTION ENZYME B"/>
    <property type="match status" value="1"/>
</dbReference>
<dbReference type="EMBL" id="DSLL01000036">
    <property type="protein sequence ID" value="HEH31345.1"/>
    <property type="molecule type" value="Genomic_DNA"/>
</dbReference>
<dbReference type="InterPro" id="IPR052934">
    <property type="entry name" value="Methyl-DNA_Rec/Restrict_Enz"/>
</dbReference>
<evidence type="ECO:0000259" key="1">
    <source>
        <dbReference type="SMART" id="SM00382"/>
    </source>
</evidence>